<feature type="region of interest" description="Disordered" evidence="3">
    <location>
        <begin position="367"/>
        <end position="387"/>
    </location>
</feature>
<comment type="caution">
    <text evidence="4">The sequence shown here is derived from an EMBL/GenBank/DDBJ whole genome shotgun (WGS) entry which is preliminary data.</text>
</comment>
<keyword evidence="1" id="KW-0808">Transferase</keyword>
<accession>A0AAV0PTN8</accession>
<dbReference type="Pfam" id="PF02458">
    <property type="entry name" value="Transferase"/>
    <property type="match status" value="1"/>
</dbReference>
<gene>
    <name evidence="4" type="ORF">LITE_LOCUS39789</name>
</gene>
<sequence length="387" mass="41237">PPTFSPPSSSQASSSPSSPPFPTSSRSPPLSRGLSNAPSPSSLYAPSSGAVGGVPLTVSQSAADFRHLASDVSQIRSADLSRPFVPVLPSTDSSAAVVALQITLFPGKGFSVGMTCHRAVLDGKSSSLFFKAWAHSSKFPTAALPQELTPFLDRSVVHDPDDMCRAYLHCRAHSGPDPRSLKLPRFTSAPELVRATFLLSRERIQNLMQRAMMTKTTTSSSLSSFVLSFAHSIVCIVKAKRLSAEGVVHVGFMADARSRLTPSLPANYLGNCLIGKSAWMEVRPLLGEGGMGFAVERISGMMDELEEEGGRRLTEIPSTFDGKMEASRGVFIGVAGSPRFRLYEADFGWGKPKHVEVTSSASISMAECRDGSNGKKSKNAGAIKKIS</sequence>
<evidence type="ECO:0000256" key="1">
    <source>
        <dbReference type="ARBA" id="ARBA00022679"/>
    </source>
</evidence>
<organism evidence="4 5">
    <name type="scientific">Linum tenue</name>
    <dbReference type="NCBI Taxonomy" id="586396"/>
    <lineage>
        <taxon>Eukaryota</taxon>
        <taxon>Viridiplantae</taxon>
        <taxon>Streptophyta</taxon>
        <taxon>Embryophyta</taxon>
        <taxon>Tracheophyta</taxon>
        <taxon>Spermatophyta</taxon>
        <taxon>Magnoliopsida</taxon>
        <taxon>eudicotyledons</taxon>
        <taxon>Gunneridae</taxon>
        <taxon>Pentapetalae</taxon>
        <taxon>rosids</taxon>
        <taxon>fabids</taxon>
        <taxon>Malpighiales</taxon>
        <taxon>Linaceae</taxon>
        <taxon>Linum</taxon>
    </lineage>
</organism>
<keyword evidence="2" id="KW-0012">Acyltransferase</keyword>
<feature type="compositionally biased region" description="Low complexity" evidence="3">
    <location>
        <begin position="1"/>
        <end position="16"/>
    </location>
</feature>
<dbReference type="InterPro" id="IPR023213">
    <property type="entry name" value="CAT-like_dom_sf"/>
</dbReference>
<protein>
    <submittedName>
        <fullName evidence="4">Uncharacterized protein</fullName>
    </submittedName>
</protein>
<proteinExistence type="predicted"/>
<dbReference type="EMBL" id="CAMGYJ010000009">
    <property type="protein sequence ID" value="CAI0473817.1"/>
    <property type="molecule type" value="Genomic_DNA"/>
</dbReference>
<feature type="compositionally biased region" description="Low complexity" evidence="3">
    <location>
        <begin position="23"/>
        <end position="42"/>
    </location>
</feature>
<reference evidence="4" key="1">
    <citation type="submission" date="2022-08" db="EMBL/GenBank/DDBJ databases">
        <authorList>
            <person name="Gutierrez-Valencia J."/>
        </authorList>
    </citation>
    <scope>NUCLEOTIDE SEQUENCE</scope>
</reference>
<dbReference type="AlphaFoldDB" id="A0AAV0PTN8"/>
<evidence type="ECO:0000313" key="4">
    <source>
        <dbReference type="EMBL" id="CAI0473817.1"/>
    </source>
</evidence>
<dbReference type="PANTHER" id="PTHR31625">
    <property type="match status" value="1"/>
</dbReference>
<keyword evidence="5" id="KW-1185">Reference proteome</keyword>
<evidence type="ECO:0000256" key="3">
    <source>
        <dbReference type="SAM" id="MobiDB-lite"/>
    </source>
</evidence>
<feature type="non-terminal residue" evidence="4">
    <location>
        <position position="1"/>
    </location>
</feature>
<name>A0AAV0PTN8_9ROSI</name>
<dbReference type="Proteomes" id="UP001154282">
    <property type="component" value="Unassembled WGS sequence"/>
</dbReference>
<feature type="region of interest" description="Disordered" evidence="3">
    <location>
        <begin position="1"/>
        <end position="42"/>
    </location>
</feature>
<dbReference type="Gene3D" id="3.30.559.10">
    <property type="entry name" value="Chloramphenicol acetyltransferase-like domain"/>
    <property type="match status" value="2"/>
</dbReference>
<dbReference type="GO" id="GO:0016747">
    <property type="term" value="F:acyltransferase activity, transferring groups other than amino-acyl groups"/>
    <property type="evidence" value="ECO:0007669"/>
    <property type="project" value="UniProtKB-ARBA"/>
</dbReference>
<dbReference type="InterPro" id="IPR051504">
    <property type="entry name" value="Plant_metabolite_acyltrans"/>
</dbReference>
<evidence type="ECO:0000313" key="5">
    <source>
        <dbReference type="Proteomes" id="UP001154282"/>
    </source>
</evidence>
<evidence type="ECO:0000256" key="2">
    <source>
        <dbReference type="ARBA" id="ARBA00023315"/>
    </source>
</evidence>